<name>A0ACB9RU18_9MYRT</name>
<reference evidence="2" key="1">
    <citation type="journal article" date="2023" name="Front. Plant Sci.">
        <title>Chromosomal-level genome assembly of Melastoma candidum provides insights into trichome evolution.</title>
        <authorList>
            <person name="Zhong Y."/>
            <person name="Wu W."/>
            <person name="Sun C."/>
            <person name="Zou P."/>
            <person name="Liu Y."/>
            <person name="Dai S."/>
            <person name="Zhou R."/>
        </authorList>
    </citation>
    <scope>NUCLEOTIDE SEQUENCE [LARGE SCALE GENOMIC DNA]</scope>
</reference>
<sequence length="75" mass="8247">MISPEKVANDGCHNLSLEEHFRVNLPVYKSTGAYCTRLSGSFVDGRVPVLTDEDEGFRRCSGNPPADRLKLGHEG</sequence>
<proteinExistence type="predicted"/>
<evidence type="ECO:0000313" key="1">
    <source>
        <dbReference type="EMBL" id="KAI4382314.1"/>
    </source>
</evidence>
<accession>A0ACB9RU18</accession>
<comment type="caution">
    <text evidence="1">The sequence shown here is derived from an EMBL/GenBank/DDBJ whole genome shotgun (WGS) entry which is preliminary data.</text>
</comment>
<keyword evidence="2" id="KW-1185">Reference proteome</keyword>
<organism evidence="1 2">
    <name type="scientific">Melastoma candidum</name>
    <dbReference type="NCBI Taxonomy" id="119954"/>
    <lineage>
        <taxon>Eukaryota</taxon>
        <taxon>Viridiplantae</taxon>
        <taxon>Streptophyta</taxon>
        <taxon>Embryophyta</taxon>
        <taxon>Tracheophyta</taxon>
        <taxon>Spermatophyta</taxon>
        <taxon>Magnoliopsida</taxon>
        <taxon>eudicotyledons</taxon>
        <taxon>Gunneridae</taxon>
        <taxon>Pentapetalae</taxon>
        <taxon>rosids</taxon>
        <taxon>malvids</taxon>
        <taxon>Myrtales</taxon>
        <taxon>Melastomataceae</taxon>
        <taxon>Melastomatoideae</taxon>
        <taxon>Melastomateae</taxon>
        <taxon>Melastoma</taxon>
    </lineage>
</organism>
<evidence type="ECO:0000313" key="2">
    <source>
        <dbReference type="Proteomes" id="UP001057402"/>
    </source>
</evidence>
<dbReference type="Proteomes" id="UP001057402">
    <property type="component" value="Chromosome 3"/>
</dbReference>
<protein>
    <submittedName>
        <fullName evidence="1">Uncharacterized protein</fullName>
    </submittedName>
</protein>
<gene>
    <name evidence="1" type="ORF">MLD38_008293</name>
</gene>
<dbReference type="EMBL" id="CM042882">
    <property type="protein sequence ID" value="KAI4382314.1"/>
    <property type="molecule type" value="Genomic_DNA"/>
</dbReference>